<evidence type="ECO:0000259" key="5">
    <source>
        <dbReference type="Pfam" id="PF01385"/>
    </source>
</evidence>
<accession>A0A0R1QXH6</accession>
<evidence type="ECO:0000256" key="4">
    <source>
        <dbReference type="ARBA" id="ARBA00023172"/>
    </source>
</evidence>
<reference evidence="7 8" key="1">
    <citation type="journal article" date="2015" name="Genome Announc.">
        <title>Expanding the biotechnology potential of lactobacilli through comparative genomics of 213 strains and associated genera.</title>
        <authorList>
            <person name="Sun Z."/>
            <person name="Harris H.M."/>
            <person name="McCann A."/>
            <person name="Guo C."/>
            <person name="Argimon S."/>
            <person name="Zhang W."/>
            <person name="Yang X."/>
            <person name="Jeffery I.B."/>
            <person name="Cooney J.C."/>
            <person name="Kagawa T.F."/>
            <person name="Liu W."/>
            <person name="Song Y."/>
            <person name="Salvetti E."/>
            <person name="Wrobel A."/>
            <person name="Rasinkangas P."/>
            <person name="Parkhill J."/>
            <person name="Rea M.C."/>
            <person name="O'Sullivan O."/>
            <person name="Ritari J."/>
            <person name="Douillard F.P."/>
            <person name="Paul Ross R."/>
            <person name="Yang R."/>
            <person name="Briner A.E."/>
            <person name="Felis G.E."/>
            <person name="de Vos W.M."/>
            <person name="Barrangou R."/>
            <person name="Klaenhammer T.R."/>
            <person name="Caufield P.W."/>
            <person name="Cui Y."/>
            <person name="Zhang H."/>
            <person name="O'Toole P.W."/>
        </authorList>
    </citation>
    <scope>NUCLEOTIDE SEQUENCE [LARGE SCALE GENOMIC DNA]</scope>
    <source>
        <strain evidence="7 8">DSM 15429</strain>
    </source>
</reference>
<evidence type="ECO:0000256" key="1">
    <source>
        <dbReference type="ARBA" id="ARBA00008761"/>
    </source>
</evidence>
<evidence type="ECO:0000259" key="6">
    <source>
        <dbReference type="Pfam" id="PF07282"/>
    </source>
</evidence>
<sequence length="167" mass="19911">MSLLMIIVEKFPTFQAKSLEMKLISEQRKLARRRRLVQAKIAWDYHRKVPNPRELSDYSNYQKQKRLVTRIYARIRQQHHDYLHRLTTWLVKDFDIIILEGLQIKNLLKNHRLAKYIATASWSQFKQLVIYKADWYGKTVVTINPQYASQLCADCDYASGPKPFAIR</sequence>
<dbReference type="GO" id="GO:0032196">
    <property type="term" value="P:transposition"/>
    <property type="evidence" value="ECO:0007669"/>
    <property type="project" value="UniProtKB-KW"/>
</dbReference>
<dbReference type="NCBIfam" id="NF040570">
    <property type="entry name" value="guided_TnpB"/>
    <property type="match status" value="1"/>
</dbReference>
<keyword evidence="4" id="KW-0233">DNA recombination</keyword>
<dbReference type="AlphaFoldDB" id="A0A0R1QXH6"/>
<dbReference type="GO" id="GO:0003677">
    <property type="term" value="F:DNA binding"/>
    <property type="evidence" value="ECO:0007669"/>
    <property type="project" value="UniProtKB-KW"/>
</dbReference>
<gene>
    <name evidence="7" type="ORF">FD37_GL001196</name>
</gene>
<proteinExistence type="inferred from homology"/>
<keyword evidence="2" id="KW-0815">Transposition</keyword>
<evidence type="ECO:0000256" key="3">
    <source>
        <dbReference type="ARBA" id="ARBA00023125"/>
    </source>
</evidence>
<dbReference type="Proteomes" id="UP000051835">
    <property type="component" value="Unassembled WGS sequence"/>
</dbReference>
<evidence type="ECO:0000256" key="2">
    <source>
        <dbReference type="ARBA" id="ARBA00022578"/>
    </source>
</evidence>
<keyword evidence="3" id="KW-0238">DNA-binding</keyword>
<evidence type="ECO:0000313" key="8">
    <source>
        <dbReference type="Proteomes" id="UP000051835"/>
    </source>
</evidence>
<name>A0A0R1QXH6_9LACO</name>
<dbReference type="Pfam" id="PF01385">
    <property type="entry name" value="OrfB_IS605"/>
    <property type="match status" value="1"/>
</dbReference>
<dbReference type="NCBIfam" id="TIGR01766">
    <property type="entry name" value="IS200/IS605 family accessory protein TnpB-like domain"/>
    <property type="match status" value="1"/>
</dbReference>
<dbReference type="PATRIC" id="fig|1423805.4.peg.1229"/>
<dbReference type="Pfam" id="PF07282">
    <property type="entry name" value="Cas12f1-like_TNB"/>
    <property type="match status" value="1"/>
</dbReference>
<protein>
    <submittedName>
        <fullName evidence="7">Transposase</fullName>
    </submittedName>
</protein>
<comment type="similarity">
    <text evidence="1">In the C-terminal section; belongs to the transposase 35 family.</text>
</comment>
<dbReference type="EMBL" id="AZFC01000015">
    <property type="protein sequence ID" value="KRL48734.1"/>
    <property type="molecule type" value="Genomic_DNA"/>
</dbReference>
<evidence type="ECO:0000313" key="7">
    <source>
        <dbReference type="EMBL" id="KRL48734.1"/>
    </source>
</evidence>
<organism evidence="7 8">
    <name type="scientific">Levilactobacillus spicheri DSM 15429</name>
    <dbReference type="NCBI Taxonomy" id="1423805"/>
    <lineage>
        <taxon>Bacteria</taxon>
        <taxon>Bacillati</taxon>
        <taxon>Bacillota</taxon>
        <taxon>Bacilli</taxon>
        <taxon>Lactobacillales</taxon>
        <taxon>Lactobacillaceae</taxon>
        <taxon>Levilactobacillus</taxon>
    </lineage>
</organism>
<comment type="caution">
    <text evidence="7">The sequence shown here is derived from an EMBL/GenBank/DDBJ whole genome shotgun (WGS) entry which is preliminary data.</text>
</comment>
<feature type="domain" description="Cas12f1-like TNB" evidence="6">
    <location>
        <begin position="122"/>
        <end position="157"/>
    </location>
</feature>
<dbReference type="InterPro" id="IPR001959">
    <property type="entry name" value="Transposase"/>
</dbReference>
<dbReference type="InterPro" id="IPR010095">
    <property type="entry name" value="Cas12f1-like_TNB"/>
</dbReference>
<feature type="domain" description="Probable transposase IS891/IS1136/IS1341" evidence="5">
    <location>
        <begin position="46"/>
        <end position="110"/>
    </location>
</feature>
<dbReference type="GO" id="GO:0006310">
    <property type="term" value="P:DNA recombination"/>
    <property type="evidence" value="ECO:0007669"/>
    <property type="project" value="UniProtKB-KW"/>
</dbReference>